<dbReference type="Proteomes" id="UP001074446">
    <property type="component" value="Unassembled WGS sequence"/>
</dbReference>
<accession>A0A9E5DM51</accession>
<comment type="caution">
    <text evidence="1">The sequence shown here is derived from an EMBL/GenBank/DDBJ whole genome shotgun (WGS) entry which is preliminary data.</text>
</comment>
<gene>
    <name evidence="1" type="ORF">O3H35_07380</name>
</gene>
<name>A0A9E5DM51_9EURY</name>
<dbReference type="InterPro" id="IPR029058">
    <property type="entry name" value="AB_hydrolase_fold"/>
</dbReference>
<dbReference type="AlphaFoldDB" id="A0A9E5DM51"/>
<sequence length="156" mass="18550">MNGMQLQMIEEEADIFMERDEVISARDSYLMASMYYRAAEYFGFFSESSRRKNWEKSRECFQNAAKFFEALCEVIEVQFEDMKLPDYFIKPEDDLKKRPTLLIMSGFDGTAEELYFYMGAELLTEVTMYCFLKGRDKLDLSICTQKNHFDQIMKRP</sequence>
<dbReference type="EMBL" id="JAPVES010000030">
    <property type="protein sequence ID" value="MCZ3372450.1"/>
    <property type="molecule type" value="Genomic_DNA"/>
</dbReference>
<evidence type="ECO:0000313" key="1">
    <source>
        <dbReference type="EMBL" id="MCZ3372450.1"/>
    </source>
</evidence>
<proteinExistence type="predicted"/>
<dbReference type="RefSeq" id="WP_169740876.1">
    <property type="nucleotide sequence ID" value="NZ_JAPVES010000030.1"/>
</dbReference>
<protein>
    <submittedName>
        <fullName evidence="1">Uncharacterized protein</fullName>
    </submittedName>
</protein>
<dbReference type="SUPFAM" id="SSF53474">
    <property type="entry name" value="alpha/beta-Hydrolases"/>
    <property type="match status" value="1"/>
</dbReference>
<reference evidence="1" key="1">
    <citation type="submission" date="2022-12" db="EMBL/GenBank/DDBJ databases">
        <title>Reclassification of two methanogenic archaea species isolated from the Kolyma lowland permafrost.</title>
        <authorList>
            <person name="Trubitsyn V.E."/>
            <person name="Rivkina E.M."/>
            <person name="Shcherbakova V.A."/>
        </authorList>
    </citation>
    <scope>NUCLEOTIDE SEQUENCE</scope>
    <source>
        <strain evidence="1">MK4</strain>
    </source>
</reference>
<organism evidence="1">
    <name type="scientific">Methanobacterium veterum</name>
    <dbReference type="NCBI Taxonomy" id="408577"/>
    <lineage>
        <taxon>Archaea</taxon>
        <taxon>Methanobacteriati</taxon>
        <taxon>Methanobacteriota</taxon>
        <taxon>Methanomada group</taxon>
        <taxon>Methanobacteria</taxon>
        <taxon>Methanobacteriales</taxon>
        <taxon>Methanobacteriaceae</taxon>
        <taxon>Methanobacterium</taxon>
    </lineage>
</organism>
<dbReference type="Gene3D" id="3.40.50.1820">
    <property type="entry name" value="alpha/beta hydrolase"/>
    <property type="match status" value="1"/>
</dbReference>